<keyword evidence="1" id="KW-0479">Metal-binding</keyword>
<keyword evidence="2" id="KW-0812">Transmembrane</keyword>
<keyword evidence="2" id="KW-0472">Membrane</keyword>
<evidence type="ECO:0000313" key="4">
    <source>
        <dbReference type="EMBL" id="KAL0345049.1"/>
    </source>
</evidence>
<dbReference type="Pfam" id="PF13639">
    <property type="entry name" value="zf-RING_2"/>
    <property type="match status" value="1"/>
</dbReference>
<dbReference type="EMBL" id="JACGWJ010000019">
    <property type="protein sequence ID" value="KAL0345049.1"/>
    <property type="molecule type" value="Genomic_DNA"/>
</dbReference>
<proteinExistence type="predicted"/>
<reference evidence="4" key="2">
    <citation type="journal article" date="2024" name="Plant">
        <title>Genomic evolution and insights into agronomic trait innovations of Sesamum species.</title>
        <authorList>
            <person name="Miao H."/>
            <person name="Wang L."/>
            <person name="Qu L."/>
            <person name="Liu H."/>
            <person name="Sun Y."/>
            <person name="Le M."/>
            <person name="Wang Q."/>
            <person name="Wei S."/>
            <person name="Zheng Y."/>
            <person name="Lin W."/>
            <person name="Duan Y."/>
            <person name="Cao H."/>
            <person name="Xiong S."/>
            <person name="Wang X."/>
            <person name="Wei L."/>
            <person name="Li C."/>
            <person name="Ma Q."/>
            <person name="Ju M."/>
            <person name="Zhao R."/>
            <person name="Li G."/>
            <person name="Mu C."/>
            <person name="Tian Q."/>
            <person name="Mei H."/>
            <person name="Zhang T."/>
            <person name="Gao T."/>
            <person name="Zhang H."/>
        </authorList>
    </citation>
    <scope>NUCLEOTIDE SEQUENCE</scope>
    <source>
        <strain evidence="4">G02</strain>
    </source>
</reference>
<keyword evidence="1" id="KW-0862">Zinc</keyword>
<dbReference type="AlphaFoldDB" id="A0AAW2NMT4"/>
<dbReference type="Gene3D" id="3.30.40.10">
    <property type="entry name" value="Zinc/RING finger domain, C3HC4 (zinc finger)"/>
    <property type="match status" value="1"/>
</dbReference>
<gene>
    <name evidence="4" type="ORF">Sradi_4336200</name>
</gene>
<feature type="domain" description="RING-type" evidence="3">
    <location>
        <begin position="121"/>
        <end position="163"/>
    </location>
</feature>
<feature type="transmembrane region" description="Helical" evidence="2">
    <location>
        <begin position="41"/>
        <end position="65"/>
    </location>
</feature>
<dbReference type="PROSITE" id="PS50089">
    <property type="entry name" value="ZF_RING_2"/>
    <property type="match status" value="1"/>
</dbReference>
<dbReference type="PANTHER" id="PTHR45676:SF84">
    <property type="entry name" value="RING-TYPE DOMAIN-CONTAINING PROTEIN"/>
    <property type="match status" value="1"/>
</dbReference>
<dbReference type="GO" id="GO:0008270">
    <property type="term" value="F:zinc ion binding"/>
    <property type="evidence" value="ECO:0007669"/>
    <property type="project" value="UniProtKB-KW"/>
</dbReference>
<dbReference type="InterPro" id="IPR013083">
    <property type="entry name" value="Znf_RING/FYVE/PHD"/>
</dbReference>
<reference evidence="4" key="1">
    <citation type="submission" date="2020-06" db="EMBL/GenBank/DDBJ databases">
        <authorList>
            <person name="Li T."/>
            <person name="Hu X."/>
            <person name="Zhang T."/>
            <person name="Song X."/>
            <person name="Zhang H."/>
            <person name="Dai N."/>
            <person name="Sheng W."/>
            <person name="Hou X."/>
            <person name="Wei L."/>
        </authorList>
    </citation>
    <scope>NUCLEOTIDE SEQUENCE</scope>
    <source>
        <strain evidence="4">G02</strain>
        <tissue evidence="4">Leaf</tissue>
    </source>
</reference>
<evidence type="ECO:0000259" key="3">
    <source>
        <dbReference type="PROSITE" id="PS50089"/>
    </source>
</evidence>
<dbReference type="InterPro" id="IPR001841">
    <property type="entry name" value="Znf_RING"/>
</dbReference>
<sequence>MDSRSAPHYTRPFLSLSLHKILKLLATNLCAMEDPPSPHAIIPYLPILLYALAVVGMAATLLALYNLTILRCCGDAVESAMPGPGLASARTLRILNTGLLSSFKYKKDGAAHDEGKDCNECAVCLSVFEEGEEVRQLPKCKHYFHAPCIDMWLYSHMDCPVCRSKVEPLVLRRCAVTEQLENSSLV</sequence>
<evidence type="ECO:0000256" key="2">
    <source>
        <dbReference type="SAM" id="Phobius"/>
    </source>
</evidence>
<dbReference type="CDD" id="cd16461">
    <property type="entry name" value="RING-H2_EL5-like"/>
    <property type="match status" value="1"/>
</dbReference>
<keyword evidence="2" id="KW-1133">Transmembrane helix</keyword>
<protein>
    <submittedName>
        <fullName evidence="4">RING-H2 finger protein ATL52</fullName>
    </submittedName>
</protein>
<accession>A0AAW2NMT4</accession>
<dbReference type="GO" id="GO:0016567">
    <property type="term" value="P:protein ubiquitination"/>
    <property type="evidence" value="ECO:0007669"/>
    <property type="project" value="TreeGrafter"/>
</dbReference>
<evidence type="ECO:0000256" key="1">
    <source>
        <dbReference type="PROSITE-ProRule" id="PRU00175"/>
    </source>
</evidence>
<dbReference type="SMART" id="SM00184">
    <property type="entry name" value="RING"/>
    <property type="match status" value="1"/>
</dbReference>
<organism evidence="4">
    <name type="scientific">Sesamum radiatum</name>
    <name type="common">Black benniseed</name>
    <dbReference type="NCBI Taxonomy" id="300843"/>
    <lineage>
        <taxon>Eukaryota</taxon>
        <taxon>Viridiplantae</taxon>
        <taxon>Streptophyta</taxon>
        <taxon>Embryophyta</taxon>
        <taxon>Tracheophyta</taxon>
        <taxon>Spermatophyta</taxon>
        <taxon>Magnoliopsida</taxon>
        <taxon>eudicotyledons</taxon>
        <taxon>Gunneridae</taxon>
        <taxon>Pentapetalae</taxon>
        <taxon>asterids</taxon>
        <taxon>lamiids</taxon>
        <taxon>Lamiales</taxon>
        <taxon>Pedaliaceae</taxon>
        <taxon>Sesamum</taxon>
    </lineage>
</organism>
<dbReference type="SUPFAM" id="SSF57850">
    <property type="entry name" value="RING/U-box"/>
    <property type="match status" value="1"/>
</dbReference>
<keyword evidence="1" id="KW-0863">Zinc-finger</keyword>
<dbReference type="FunFam" id="3.30.40.10:FF:000609">
    <property type="entry name" value="RING-H2 finger protein ATL1"/>
    <property type="match status" value="1"/>
</dbReference>
<dbReference type="PANTHER" id="PTHR45676">
    <property type="entry name" value="RING-H2 FINGER PROTEIN ATL51-RELATED"/>
    <property type="match status" value="1"/>
</dbReference>
<comment type="caution">
    <text evidence="4">The sequence shown here is derived from an EMBL/GenBank/DDBJ whole genome shotgun (WGS) entry which is preliminary data.</text>
</comment>
<name>A0AAW2NMT4_SESRA</name>